<dbReference type="PANTHER" id="PTHR23355">
    <property type="entry name" value="RIBONUCLEASE"/>
    <property type="match status" value="1"/>
</dbReference>
<keyword evidence="14" id="KW-1185">Reference proteome</keyword>
<dbReference type="AlphaFoldDB" id="A0A4W5Q585"/>
<dbReference type="InterPro" id="IPR012340">
    <property type="entry name" value="NA-bd_OB-fold"/>
</dbReference>
<reference evidence="13" key="2">
    <citation type="submission" date="2025-08" db="UniProtKB">
        <authorList>
            <consortium name="Ensembl"/>
        </authorList>
    </citation>
    <scope>IDENTIFICATION</scope>
</reference>
<dbReference type="InterPro" id="IPR050180">
    <property type="entry name" value="RNR_Ribonuclease"/>
</dbReference>
<dbReference type="PANTHER" id="PTHR23355:SF30">
    <property type="entry name" value="DIS3-LIKE EXONUCLEASE 1"/>
    <property type="match status" value="1"/>
</dbReference>
<feature type="region of interest" description="Disordered" evidence="11">
    <location>
        <begin position="299"/>
        <end position="330"/>
    </location>
</feature>
<evidence type="ECO:0000313" key="13">
    <source>
        <dbReference type="Ensembl" id="ENSHHUP00000067629.1"/>
    </source>
</evidence>
<dbReference type="GeneTree" id="ENSGT00530000063106"/>
<dbReference type="GO" id="GO:0019899">
    <property type="term" value="F:enzyme binding"/>
    <property type="evidence" value="ECO:0007669"/>
    <property type="project" value="UniProtKB-ARBA"/>
</dbReference>
<comment type="subcellular location">
    <subcellularLocation>
        <location evidence="2">Cytoplasm</location>
    </subcellularLocation>
</comment>
<feature type="domain" description="RNB" evidence="12">
    <location>
        <begin position="374"/>
        <end position="601"/>
    </location>
</feature>
<dbReference type="CDD" id="cd09862">
    <property type="entry name" value="PIN_Rrp44-like"/>
    <property type="match status" value="1"/>
</dbReference>
<dbReference type="Gene3D" id="3.40.50.1010">
    <property type="entry name" value="5'-nuclease"/>
    <property type="match status" value="1"/>
</dbReference>
<evidence type="ECO:0000256" key="4">
    <source>
        <dbReference type="ARBA" id="ARBA00016366"/>
    </source>
</evidence>
<dbReference type="GO" id="GO:0006402">
    <property type="term" value="P:mRNA catabolic process"/>
    <property type="evidence" value="ECO:0007669"/>
    <property type="project" value="TreeGrafter"/>
</dbReference>
<evidence type="ECO:0000256" key="3">
    <source>
        <dbReference type="ARBA" id="ARBA00005785"/>
    </source>
</evidence>
<evidence type="ECO:0000256" key="7">
    <source>
        <dbReference type="ARBA" id="ARBA00022801"/>
    </source>
</evidence>
<feature type="region of interest" description="Disordered" evidence="11">
    <location>
        <begin position="675"/>
        <end position="697"/>
    </location>
</feature>
<dbReference type="InterPro" id="IPR041505">
    <property type="entry name" value="Dis3_CSD2"/>
</dbReference>
<dbReference type="GO" id="GO:0010467">
    <property type="term" value="P:gene expression"/>
    <property type="evidence" value="ECO:0007669"/>
    <property type="project" value="UniProtKB-ARBA"/>
</dbReference>
<evidence type="ECO:0000256" key="2">
    <source>
        <dbReference type="ARBA" id="ARBA00004496"/>
    </source>
</evidence>
<keyword evidence="6" id="KW-0540">Nuclease</keyword>
<name>A0A4W5Q585_9TELE</name>
<feature type="region of interest" description="Disordered" evidence="11">
    <location>
        <begin position="643"/>
        <end position="663"/>
    </location>
</feature>
<dbReference type="Gene3D" id="2.40.50.700">
    <property type="match status" value="1"/>
</dbReference>
<dbReference type="Gene3D" id="2.40.50.140">
    <property type="entry name" value="Nucleic acid-binding proteins"/>
    <property type="match status" value="1"/>
</dbReference>
<evidence type="ECO:0000256" key="9">
    <source>
        <dbReference type="ARBA" id="ARBA00022839"/>
    </source>
</evidence>
<evidence type="ECO:0000256" key="10">
    <source>
        <dbReference type="ARBA" id="ARBA00022884"/>
    </source>
</evidence>
<comment type="similarity">
    <text evidence="3">Belongs to the RNR ribonuclease family.</text>
</comment>
<evidence type="ECO:0000259" key="12">
    <source>
        <dbReference type="SMART" id="SM00955"/>
    </source>
</evidence>
<protein>
    <recommendedName>
        <fullName evidence="4">DIS3-like exonuclease 1</fullName>
    </recommendedName>
</protein>
<evidence type="ECO:0000256" key="6">
    <source>
        <dbReference type="ARBA" id="ARBA00022722"/>
    </source>
</evidence>
<reference evidence="14" key="1">
    <citation type="submission" date="2018-06" db="EMBL/GenBank/DDBJ databases">
        <title>Genome assembly of Danube salmon.</title>
        <authorList>
            <person name="Macqueen D.J."/>
            <person name="Gundappa M.K."/>
        </authorList>
    </citation>
    <scope>NUCLEOTIDE SEQUENCE [LARGE SCALE GENOMIC DNA]</scope>
</reference>
<evidence type="ECO:0000256" key="1">
    <source>
        <dbReference type="ARBA" id="ARBA00001946"/>
    </source>
</evidence>
<dbReference type="SUPFAM" id="SSF50249">
    <property type="entry name" value="Nucleic acid-binding proteins"/>
    <property type="match status" value="1"/>
</dbReference>
<evidence type="ECO:0000256" key="11">
    <source>
        <dbReference type="SAM" id="MobiDB-lite"/>
    </source>
</evidence>
<dbReference type="STRING" id="62062.ENSHHUP00000067629"/>
<keyword evidence="5" id="KW-0963">Cytoplasm</keyword>
<dbReference type="GO" id="GO:0003723">
    <property type="term" value="F:RNA binding"/>
    <property type="evidence" value="ECO:0007669"/>
    <property type="project" value="UniProtKB-KW"/>
</dbReference>
<evidence type="ECO:0000256" key="8">
    <source>
        <dbReference type="ARBA" id="ARBA00022835"/>
    </source>
</evidence>
<dbReference type="Ensembl" id="ENSHHUT00000069905.1">
    <property type="protein sequence ID" value="ENSHHUP00000067629.1"/>
    <property type="gene ID" value="ENSHHUG00000039867.1"/>
</dbReference>
<dbReference type="GO" id="GO:0000175">
    <property type="term" value="F:3'-5'-RNA exonuclease activity"/>
    <property type="evidence" value="ECO:0007669"/>
    <property type="project" value="TreeGrafter"/>
</dbReference>
<dbReference type="FunFam" id="3.40.50.1010:FF:000021">
    <property type="entry name" value="DIS3-like exonuclease 1 isoform X1"/>
    <property type="match status" value="1"/>
</dbReference>
<comment type="cofactor">
    <cofactor evidence="1">
        <name>Mg(2+)</name>
        <dbReference type="ChEBI" id="CHEBI:18420"/>
    </cofactor>
</comment>
<dbReference type="Pfam" id="PF17849">
    <property type="entry name" value="OB_Dis3"/>
    <property type="match status" value="1"/>
</dbReference>
<dbReference type="GO" id="GO:0016075">
    <property type="term" value="P:rRNA catabolic process"/>
    <property type="evidence" value="ECO:0007669"/>
    <property type="project" value="TreeGrafter"/>
</dbReference>
<keyword evidence="7" id="KW-0378">Hydrolase</keyword>
<proteinExistence type="inferred from homology"/>
<feature type="compositionally biased region" description="Basic and acidic residues" evidence="11">
    <location>
        <begin position="681"/>
        <end position="697"/>
    </location>
</feature>
<feature type="compositionally biased region" description="Low complexity" evidence="11">
    <location>
        <begin position="644"/>
        <end position="658"/>
    </location>
</feature>
<dbReference type="InterPro" id="IPR001900">
    <property type="entry name" value="RNase_II/R"/>
</dbReference>
<keyword evidence="10" id="KW-0694">RNA-binding</keyword>
<reference evidence="13" key="3">
    <citation type="submission" date="2025-09" db="UniProtKB">
        <authorList>
            <consortium name="Ensembl"/>
        </authorList>
    </citation>
    <scope>IDENTIFICATION</scope>
</reference>
<keyword evidence="8" id="KW-0271">Exosome</keyword>
<evidence type="ECO:0000256" key="5">
    <source>
        <dbReference type="ARBA" id="ARBA00022490"/>
    </source>
</evidence>
<dbReference type="SMART" id="SM00955">
    <property type="entry name" value="RNB"/>
    <property type="match status" value="1"/>
</dbReference>
<accession>A0A4W5Q585</accession>
<dbReference type="Pfam" id="PF00773">
    <property type="entry name" value="RNB"/>
    <property type="match status" value="1"/>
</dbReference>
<evidence type="ECO:0000313" key="14">
    <source>
        <dbReference type="Proteomes" id="UP000314982"/>
    </source>
</evidence>
<organism evidence="13 14">
    <name type="scientific">Hucho hucho</name>
    <name type="common">huchen</name>
    <dbReference type="NCBI Taxonomy" id="62062"/>
    <lineage>
        <taxon>Eukaryota</taxon>
        <taxon>Metazoa</taxon>
        <taxon>Chordata</taxon>
        <taxon>Craniata</taxon>
        <taxon>Vertebrata</taxon>
        <taxon>Euteleostomi</taxon>
        <taxon>Actinopterygii</taxon>
        <taxon>Neopterygii</taxon>
        <taxon>Teleostei</taxon>
        <taxon>Protacanthopterygii</taxon>
        <taxon>Salmoniformes</taxon>
        <taxon>Salmonidae</taxon>
        <taxon>Salmoninae</taxon>
        <taxon>Hucho</taxon>
    </lineage>
</organism>
<dbReference type="GO" id="GO:0000177">
    <property type="term" value="C:cytoplasmic exosome (RNase complex)"/>
    <property type="evidence" value="ECO:0007669"/>
    <property type="project" value="TreeGrafter"/>
</dbReference>
<dbReference type="Proteomes" id="UP000314982">
    <property type="component" value="Unassembled WGS sequence"/>
</dbReference>
<sequence length="736" mass="83065">MIKTEKVLHLKSSRGRKVRVVREHYLREHVPCYSSLCQAQCANEGKVLSGEVTHYVIPDAGVARDFMEILEFREIQGIVFTQTACQAVQHSRGRRQYNRLRSLLKDPRHHCILFANEFQEYSYCPREKGEPQDKWQTRCVYHAAVWYHDHLAGLKPVVMITEDQTAVAEYSSLNCGVYVLSTQEYLQTFWPELQAALELYCSIAQSLQERGSEETEREYTEHLPAEVLEAGIKSGRYIQAGGGWRGHVCPQGWVLNPLLYTLFTHDCMATHASNSIIKFADDTTVVGLITNNDKEVRALETAEGAPPYPHRRDRSGEGGKLQVPRLSSPPSLQDHRVIVRLDSWDSTSLYPNGHSVRVLGRAGELETEVQTILIENCIHVPPFSEAQVGYSIIHHPHIDLCKFESLINCYGMSLVLRATTYYLADRRYDMLPAVLSADLCSLLGGVDRYAMSVMWDLDAQTLAVNKVWYGRTLIQSSYQLYYELAQALLNGEEAEVPELGHISKVITVRSSYNSKVITVRSSYHSKIKTVELVPDLLVLSCQHMVTVIKKGYRNTLTTVCVARYGLKGAVYLKNREGQVVSERQDGGCDWQTGSLQRYLDHITTTTAAGTSTFNLFQHITVRISVQPSRCHSDTLRLEVVSNRPHQAPETQAQTPQPQGARGRSQLVQEVVRQAEEASQQAEEKRGRAPKLSKEEREFRQSKCPNLYSLLEEVRELALLDLAACGDNAIVQPGIVF</sequence>
<keyword evidence="9" id="KW-0269">Exonuclease</keyword>